<dbReference type="PROSITE" id="PS50977">
    <property type="entry name" value="HTH_TETR_2"/>
    <property type="match status" value="1"/>
</dbReference>
<sequence>MTTESARAPRRRANQTTSDAGPPAPATAGDTNASAARPADAVGSPGDAPGNRRMRADARDNRERVLRAARAAFAEHGAQASLNKIAQSAGVGPGTLYRHFPTPGALLVAIIGDDVAALCEKGRDLLDHRSPAQALRTWLRAVAEHATAMRGLVAARMAAPPAPDTDAALAACHERIRATGAALLERAQRDGAVPGDIEIADLLTLVNAVAWVSEQAPCDEYLLDRLLALVRGMEPSPQEEET</sequence>
<feature type="compositionally biased region" description="Low complexity" evidence="5">
    <location>
        <begin position="16"/>
        <end position="31"/>
    </location>
</feature>
<dbReference type="GO" id="GO:0003700">
    <property type="term" value="F:DNA-binding transcription factor activity"/>
    <property type="evidence" value="ECO:0007669"/>
    <property type="project" value="TreeGrafter"/>
</dbReference>
<dbReference type="Proteomes" id="UP000653480">
    <property type="component" value="Unassembled WGS sequence"/>
</dbReference>
<dbReference type="InterPro" id="IPR049445">
    <property type="entry name" value="TetR_SbtR-like_C"/>
</dbReference>
<gene>
    <name evidence="7" type="ORF">GCM10011574_45710</name>
</gene>
<dbReference type="RefSeq" id="WP_229689786.1">
    <property type="nucleotide sequence ID" value="NZ_BMMN01000008.1"/>
</dbReference>
<dbReference type="PRINTS" id="PR00455">
    <property type="entry name" value="HTHTETR"/>
</dbReference>
<dbReference type="SUPFAM" id="SSF48498">
    <property type="entry name" value="Tetracyclin repressor-like, C-terminal domain"/>
    <property type="match status" value="1"/>
</dbReference>
<comment type="caution">
    <text evidence="7">The sequence shown here is derived from an EMBL/GenBank/DDBJ whole genome shotgun (WGS) entry which is preliminary data.</text>
</comment>
<keyword evidence="1" id="KW-0805">Transcription regulation</keyword>
<reference evidence="7" key="1">
    <citation type="journal article" date="2014" name="Int. J. Syst. Evol. Microbiol.">
        <title>Complete genome sequence of Corynebacterium casei LMG S-19264T (=DSM 44701T), isolated from a smear-ripened cheese.</title>
        <authorList>
            <consortium name="US DOE Joint Genome Institute (JGI-PGF)"/>
            <person name="Walter F."/>
            <person name="Albersmeier A."/>
            <person name="Kalinowski J."/>
            <person name="Ruckert C."/>
        </authorList>
    </citation>
    <scope>NUCLEOTIDE SEQUENCE</scope>
    <source>
        <strain evidence="7">CGMCC 4.7138</strain>
    </source>
</reference>
<dbReference type="Pfam" id="PF21597">
    <property type="entry name" value="TetR_C_43"/>
    <property type="match status" value="1"/>
</dbReference>
<evidence type="ECO:0000256" key="5">
    <source>
        <dbReference type="SAM" id="MobiDB-lite"/>
    </source>
</evidence>
<feature type="domain" description="HTH tetR-type" evidence="6">
    <location>
        <begin position="59"/>
        <end position="118"/>
    </location>
</feature>
<evidence type="ECO:0000256" key="3">
    <source>
        <dbReference type="ARBA" id="ARBA00023163"/>
    </source>
</evidence>
<reference evidence="7" key="2">
    <citation type="submission" date="2020-09" db="EMBL/GenBank/DDBJ databases">
        <authorList>
            <person name="Sun Q."/>
            <person name="Zhou Y."/>
        </authorList>
    </citation>
    <scope>NUCLEOTIDE SEQUENCE</scope>
    <source>
        <strain evidence="7">CGMCC 4.7138</strain>
    </source>
</reference>
<evidence type="ECO:0000313" key="8">
    <source>
        <dbReference type="Proteomes" id="UP000653480"/>
    </source>
</evidence>
<feature type="DNA-binding region" description="H-T-H motif" evidence="4">
    <location>
        <begin position="81"/>
        <end position="100"/>
    </location>
</feature>
<keyword evidence="2 4" id="KW-0238">DNA-binding</keyword>
<evidence type="ECO:0000256" key="4">
    <source>
        <dbReference type="PROSITE-ProRule" id="PRU00335"/>
    </source>
</evidence>
<dbReference type="EMBL" id="BMMN01000008">
    <property type="protein sequence ID" value="GGO19805.1"/>
    <property type="molecule type" value="Genomic_DNA"/>
</dbReference>
<keyword evidence="8" id="KW-1185">Reference proteome</keyword>
<evidence type="ECO:0000313" key="7">
    <source>
        <dbReference type="EMBL" id="GGO19805.1"/>
    </source>
</evidence>
<dbReference type="AlphaFoldDB" id="A0A8H9LBJ1"/>
<feature type="region of interest" description="Disordered" evidence="5">
    <location>
        <begin position="1"/>
        <end position="61"/>
    </location>
</feature>
<dbReference type="PANTHER" id="PTHR30055">
    <property type="entry name" value="HTH-TYPE TRANSCRIPTIONAL REGULATOR RUTR"/>
    <property type="match status" value="1"/>
</dbReference>
<keyword evidence="3" id="KW-0804">Transcription</keyword>
<proteinExistence type="predicted"/>
<evidence type="ECO:0000256" key="1">
    <source>
        <dbReference type="ARBA" id="ARBA00023015"/>
    </source>
</evidence>
<accession>A0A8H9LBJ1</accession>
<dbReference type="Pfam" id="PF00440">
    <property type="entry name" value="TetR_N"/>
    <property type="match status" value="1"/>
</dbReference>
<evidence type="ECO:0000259" key="6">
    <source>
        <dbReference type="PROSITE" id="PS50977"/>
    </source>
</evidence>
<name>A0A8H9LBJ1_9ACTN</name>
<dbReference type="InterPro" id="IPR036271">
    <property type="entry name" value="Tet_transcr_reg_TetR-rel_C_sf"/>
</dbReference>
<dbReference type="InterPro" id="IPR050109">
    <property type="entry name" value="HTH-type_TetR-like_transc_reg"/>
</dbReference>
<dbReference type="GO" id="GO:0000976">
    <property type="term" value="F:transcription cis-regulatory region binding"/>
    <property type="evidence" value="ECO:0007669"/>
    <property type="project" value="TreeGrafter"/>
</dbReference>
<dbReference type="Gene3D" id="1.10.357.10">
    <property type="entry name" value="Tetracycline Repressor, domain 2"/>
    <property type="match status" value="1"/>
</dbReference>
<organism evidence="7 8">
    <name type="scientific">Microbispora bryophytorum</name>
    <dbReference type="NCBI Taxonomy" id="1460882"/>
    <lineage>
        <taxon>Bacteria</taxon>
        <taxon>Bacillati</taxon>
        <taxon>Actinomycetota</taxon>
        <taxon>Actinomycetes</taxon>
        <taxon>Streptosporangiales</taxon>
        <taxon>Streptosporangiaceae</taxon>
        <taxon>Microbispora</taxon>
    </lineage>
</organism>
<protein>
    <recommendedName>
        <fullName evidence="6">HTH tetR-type domain-containing protein</fullName>
    </recommendedName>
</protein>
<dbReference type="InterPro" id="IPR009057">
    <property type="entry name" value="Homeodomain-like_sf"/>
</dbReference>
<dbReference type="PANTHER" id="PTHR30055:SF234">
    <property type="entry name" value="HTH-TYPE TRANSCRIPTIONAL REGULATOR BETI"/>
    <property type="match status" value="1"/>
</dbReference>
<dbReference type="SUPFAM" id="SSF46689">
    <property type="entry name" value="Homeodomain-like"/>
    <property type="match status" value="1"/>
</dbReference>
<evidence type="ECO:0000256" key="2">
    <source>
        <dbReference type="ARBA" id="ARBA00023125"/>
    </source>
</evidence>
<dbReference type="InterPro" id="IPR001647">
    <property type="entry name" value="HTH_TetR"/>
</dbReference>